<comment type="subcellular location">
    <subcellularLocation>
        <location evidence="1 5">Nucleus</location>
        <location evidence="1 5">Nucleolus</location>
    </subcellularLocation>
</comment>
<sequence>MAKQTRNKGLGGAKSRTQGKAFNPGNASTNPDRRAASNAPGFMRSKNTINRLNMYSQKLKKADLNKRKIQPTGPARIAPDRRWFGNTRVLSQQKLQKFREEIGQSVNDPFQVVLKSSKLPMSLLTEGQNESDQPRGKAARKNLLAVEPFDKTFGSAKTRKRPRLSTGSMEEMANKASRMAEEYDPSKDKSSEENRVLRDEEKEAFLRTLLAFRRPGLFVIFRIMDSHTVVNEEVFKKGTSRRIWQELYKVVDSSDVILEVIDARDPMGTRCQKLEREIRKTRPNKHIVLILNKCDLIPTWATKRWVQVLSKEFPTLAFHASVTNPFGKSALFQLLRQFAQLLKERKHVSIGMIGYPNVGKSSVINALKRKKVCKAAPVPGETKVWQYVALTKRIYLIDCPGIVPATSDDFKQDCAKILKGVVRPERVENPSNYIDEVLSRAKREDLITKYSLPNDFEWADGDDFLTKIAQQMGKLRKGGEADIETAARIVLYDWQKGRIPYFELPPKDGEDDQEDEEEEKEEEEEVNVTEGDDGKQTITIHQDLSSIDEALEGSVGEEATLEGEGEEEPSAPAKRTKAATAAEAATAAAEEVDWDKLQEDFDQEE</sequence>
<dbReference type="OrthoDB" id="444945at2759"/>
<organism evidence="8 9">
    <name type="scientific">Perkinsus olseni</name>
    <name type="common">Perkinsus atlanticus</name>
    <dbReference type="NCBI Taxonomy" id="32597"/>
    <lineage>
        <taxon>Eukaryota</taxon>
        <taxon>Sar</taxon>
        <taxon>Alveolata</taxon>
        <taxon>Perkinsozoa</taxon>
        <taxon>Perkinsea</taxon>
        <taxon>Perkinsida</taxon>
        <taxon>Perkinsidae</taxon>
        <taxon>Perkinsus</taxon>
    </lineage>
</organism>
<evidence type="ECO:0000256" key="4">
    <source>
        <dbReference type="ARBA" id="ARBA00023242"/>
    </source>
</evidence>
<dbReference type="InterPro" id="IPR012971">
    <property type="entry name" value="NOG2_N_dom"/>
</dbReference>
<feature type="region of interest" description="Disordered" evidence="6">
    <location>
        <begin position="502"/>
        <end position="538"/>
    </location>
</feature>
<name>A0A7J6LFL6_PEROL</name>
<dbReference type="Pfam" id="PF08153">
    <property type="entry name" value="NGP1NT"/>
    <property type="match status" value="1"/>
</dbReference>
<dbReference type="PANTHER" id="PTHR11089:SF9">
    <property type="entry name" value="NUCLEOLAR GTP-BINDING PROTEIN 2"/>
    <property type="match status" value="1"/>
</dbReference>
<dbReference type="PANTHER" id="PTHR11089">
    <property type="entry name" value="GTP-BINDING PROTEIN-RELATED"/>
    <property type="match status" value="1"/>
</dbReference>
<dbReference type="Pfam" id="PF01926">
    <property type="entry name" value="MMR_HSR1"/>
    <property type="match status" value="1"/>
</dbReference>
<feature type="region of interest" description="Disordered" evidence="6">
    <location>
        <begin position="552"/>
        <end position="605"/>
    </location>
</feature>
<feature type="region of interest" description="Disordered" evidence="6">
    <location>
        <begin position="155"/>
        <end position="196"/>
    </location>
</feature>
<evidence type="ECO:0000313" key="8">
    <source>
        <dbReference type="EMBL" id="KAF4657973.1"/>
    </source>
</evidence>
<keyword evidence="2 5" id="KW-0547">Nucleotide-binding</keyword>
<evidence type="ECO:0000313" key="9">
    <source>
        <dbReference type="Proteomes" id="UP000570595"/>
    </source>
</evidence>
<dbReference type="PRINTS" id="PR00326">
    <property type="entry name" value="GTP1OBG"/>
</dbReference>
<feature type="domain" description="CP-type G" evidence="7">
    <location>
        <begin position="244"/>
        <end position="405"/>
    </location>
</feature>
<feature type="compositionally biased region" description="Acidic residues" evidence="6">
    <location>
        <begin position="509"/>
        <end position="531"/>
    </location>
</feature>
<reference evidence="8 9" key="1">
    <citation type="submission" date="2020-04" db="EMBL/GenBank/DDBJ databases">
        <title>Perkinsus olseni comparative genomics.</title>
        <authorList>
            <person name="Bogema D.R."/>
        </authorList>
    </citation>
    <scope>NUCLEOTIDE SEQUENCE [LARGE SCALE GENOMIC DNA]</scope>
    <source>
        <strain evidence="8">ATCC PRA-179</strain>
    </source>
</reference>
<dbReference type="FunFam" id="3.40.50.300:FF:000559">
    <property type="entry name" value="Nuclear/nucleolar GTPase 2"/>
    <property type="match status" value="1"/>
</dbReference>
<evidence type="ECO:0000259" key="7">
    <source>
        <dbReference type="PROSITE" id="PS51721"/>
    </source>
</evidence>
<dbReference type="Gene3D" id="1.10.1580.10">
    <property type="match status" value="1"/>
</dbReference>
<dbReference type="Gene3D" id="3.40.50.300">
    <property type="entry name" value="P-loop containing nucleotide triphosphate hydrolases"/>
    <property type="match status" value="1"/>
</dbReference>
<dbReference type="InterPro" id="IPR027417">
    <property type="entry name" value="P-loop_NTPase"/>
</dbReference>
<dbReference type="Proteomes" id="UP000570595">
    <property type="component" value="Unassembled WGS sequence"/>
</dbReference>
<accession>A0A7J6LFL6</accession>
<dbReference type="SUPFAM" id="SSF52540">
    <property type="entry name" value="P-loop containing nucleoside triphosphate hydrolases"/>
    <property type="match status" value="1"/>
</dbReference>
<dbReference type="PROSITE" id="PS51721">
    <property type="entry name" value="G_CP"/>
    <property type="match status" value="1"/>
</dbReference>
<dbReference type="GO" id="GO:0005525">
    <property type="term" value="F:GTP binding"/>
    <property type="evidence" value="ECO:0007669"/>
    <property type="project" value="UniProtKB-KW"/>
</dbReference>
<protein>
    <recommendedName>
        <fullName evidence="5">Nucleolar GTP-binding protein 2</fullName>
    </recommendedName>
</protein>
<keyword evidence="4 5" id="KW-0539">Nucleus</keyword>
<dbReference type="InterPro" id="IPR030378">
    <property type="entry name" value="G_CP_dom"/>
</dbReference>
<dbReference type="AlphaFoldDB" id="A0A7J6LFL6"/>
<dbReference type="InterPro" id="IPR023179">
    <property type="entry name" value="GTP-bd_ortho_bundle_sf"/>
</dbReference>
<keyword evidence="3 5" id="KW-0342">GTP-binding</keyword>
<feature type="region of interest" description="Disordered" evidence="6">
    <location>
        <begin position="1"/>
        <end position="50"/>
    </location>
</feature>
<comment type="caution">
    <text evidence="8">The sequence shown here is derived from an EMBL/GenBank/DDBJ whole genome shotgun (WGS) entry which is preliminary data.</text>
</comment>
<evidence type="ECO:0000256" key="6">
    <source>
        <dbReference type="SAM" id="MobiDB-lite"/>
    </source>
</evidence>
<dbReference type="GO" id="GO:0005730">
    <property type="term" value="C:nucleolus"/>
    <property type="evidence" value="ECO:0007669"/>
    <property type="project" value="UniProtKB-SubCell"/>
</dbReference>
<dbReference type="InterPro" id="IPR024929">
    <property type="entry name" value="GNL2_CP_dom"/>
</dbReference>
<dbReference type="CDD" id="cd01858">
    <property type="entry name" value="NGP_1"/>
    <property type="match status" value="1"/>
</dbReference>
<feature type="compositionally biased region" description="Basic and acidic residues" evidence="6">
    <location>
        <begin position="178"/>
        <end position="196"/>
    </location>
</feature>
<feature type="compositionally biased region" description="Low complexity" evidence="6">
    <location>
        <begin position="578"/>
        <end position="589"/>
    </location>
</feature>
<proteinExistence type="inferred from homology"/>
<evidence type="ECO:0000256" key="1">
    <source>
        <dbReference type="ARBA" id="ARBA00004604"/>
    </source>
</evidence>
<dbReference type="InterPro" id="IPR050755">
    <property type="entry name" value="TRAFAC_YlqF/YawG_RiboMat"/>
</dbReference>
<feature type="compositionally biased region" description="Polar residues" evidence="6">
    <location>
        <begin position="15"/>
        <end position="30"/>
    </location>
</feature>
<evidence type="ECO:0000256" key="3">
    <source>
        <dbReference type="ARBA" id="ARBA00023134"/>
    </source>
</evidence>
<evidence type="ECO:0000256" key="2">
    <source>
        <dbReference type="ARBA" id="ARBA00022741"/>
    </source>
</evidence>
<dbReference type="InterPro" id="IPR006073">
    <property type="entry name" value="GTP-bd"/>
</dbReference>
<dbReference type="EMBL" id="JABAHT010000329">
    <property type="protein sequence ID" value="KAF4657973.1"/>
    <property type="molecule type" value="Genomic_DNA"/>
</dbReference>
<comment type="function">
    <text evidence="5">GTPase that associates with pre-60S ribosomal subunits in the nucleolus and is required for their nuclear export and maturation.</text>
</comment>
<comment type="similarity">
    <text evidence="5">Belongs to the TRAFAC class YlqF/YawG GTPase family. NOG2 subfamily.</text>
</comment>
<feature type="compositionally biased region" description="Acidic residues" evidence="6">
    <location>
        <begin position="559"/>
        <end position="569"/>
    </location>
</feature>
<gene>
    <name evidence="8" type="primary">GNL2_1</name>
    <name evidence="8" type="ORF">FOZ61_005922</name>
</gene>
<evidence type="ECO:0000256" key="5">
    <source>
        <dbReference type="RuleBase" id="RU364023"/>
    </source>
</evidence>